<feature type="domain" description="O-antigen ligase-related" evidence="7">
    <location>
        <begin position="260"/>
        <end position="405"/>
    </location>
</feature>
<dbReference type="Gene3D" id="1.25.40.10">
    <property type="entry name" value="Tetratricopeptide repeat domain"/>
    <property type="match status" value="2"/>
</dbReference>
<sequence>MNWSSAHRPSLNTLRRAPRWLSDAGLLGCLLLVPLAQGGRHGLGTFLYAACVAAALLGWIVHWLQSGRPALRGSWLLAVAGGAALLVVLQLIPLPTGLLHRLAPWQADALPLWQGVGEASFGTWQTLSIVPHESTEGLALLVTHALLLFTVLQRIDSREAAARLLKGVAIAAFAAALIGLAGAAQSQGALFGVDRGPQTDWLRGSFTNRNHFAHFLALGVGPLAALACGALASRKPEPQLGRPANPLAFDPRRWAPVVGLATVIAAVLLSGSRGGTLASAASLGVATLWLVLRGMLNPRFGWSLLAVAAAVLGVVSCTKYEGVTDRLEDLASVEEVDPEGGRRVVWAANIAAEKHSPWLGYGAGSHRFVYPLYLDVPWPREFTHAESGYLQVATETGLVGAALLLAALGVVAVWILRMARPARAPATETWLEPAVAGTLVASGLHALVDFVWYAPALLGLTVLQLAVACELARRPGGAQVAWRWRPSPLGVTAGVAALGVWAIATLLPAAAAAGAWDRYVRASQTARQLSLQLAQATEDDQAVQSASHARYINALKIEALREAVAGNPHDARARVRLAGALLQQFELTATDAGNVMSHTQARDAALTAGFAGPDETIAWLRRAFGERGLLLSEAYGHARQAVRLAPLEGEGYLYLADLTQFAPPAQRDRAALTQQGLAARPYSGRVQFLAGVQQQSLGRYDEALALFQSAFARPGSQRERIALIFATQISAAEFLEAFQPDGPLLRTVFLQYAARGDEGDMKALANYTQRLADESHDLTPRGRSAIWRHASEIYRNLGDNEQAIVCATRAYELAPGDFYNRLHLAASFVAAERFDDADPHLRWCLSRRPDVEAPRIWLAQGTKHRARQARAELHQRRRN</sequence>
<dbReference type="GO" id="GO:0016874">
    <property type="term" value="F:ligase activity"/>
    <property type="evidence" value="ECO:0007669"/>
    <property type="project" value="UniProtKB-KW"/>
</dbReference>
<evidence type="ECO:0000256" key="1">
    <source>
        <dbReference type="ARBA" id="ARBA00004141"/>
    </source>
</evidence>
<name>A0A518D7E3_9BACT</name>
<evidence type="ECO:0000313" key="8">
    <source>
        <dbReference type="EMBL" id="QDU87402.1"/>
    </source>
</evidence>
<evidence type="ECO:0000256" key="2">
    <source>
        <dbReference type="ARBA" id="ARBA00022692"/>
    </source>
</evidence>
<evidence type="ECO:0000313" key="9">
    <source>
        <dbReference type="Proteomes" id="UP000317429"/>
    </source>
</evidence>
<keyword evidence="5" id="KW-0802">TPR repeat</keyword>
<evidence type="ECO:0000259" key="7">
    <source>
        <dbReference type="Pfam" id="PF04932"/>
    </source>
</evidence>
<proteinExistence type="predicted"/>
<feature type="transmembrane region" description="Helical" evidence="6">
    <location>
        <begin position="453"/>
        <end position="472"/>
    </location>
</feature>
<dbReference type="Pfam" id="PF04932">
    <property type="entry name" value="Wzy_C"/>
    <property type="match status" value="1"/>
</dbReference>
<protein>
    <submittedName>
        <fullName evidence="8">O-Antigen ligase</fullName>
    </submittedName>
</protein>
<dbReference type="KEGG" id="pnd:Pla175_07620"/>
<dbReference type="SMART" id="SM00028">
    <property type="entry name" value="TPR"/>
    <property type="match status" value="2"/>
</dbReference>
<keyword evidence="4 6" id="KW-0472">Membrane</keyword>
<feature type="repeat" description="TPR" evidence="5">
    <location>
        <begin position="784"/>
        <end position="817"/>
    </location>
</feature>
<dbReference type="PROSITE" id="PS50005">
    <property type="entry name" value="TPR"/>
    <property type="match status" value="1"/>
</dbReference>
<dbReference type="InterPro" id="IPR007016">
    <property type="entry name" value="O-antigen_ligase-rel_domated"/>
</dbReference>
<evidence type="ECO:0000256" key="4">
    <source>
        <dbReference type="ARBA" id="ARBA00023136"/>
    </source>
</evidence>
<dbReference type="RefSeq" id="WP_197527254.1">
    <property type="nucleotide sequence ID" value="NZ_CP036291.1"/>
</dbReference>
<gene>
    <name evidence="8" type="ORF">Pla175_07620</name>
</gene>
<reference evidence="8 9" key="1">
    <citation type="submission" date="2019-02" db="EMBL/GenBank/DDBJ databases">
        <title>Deep-cultivation of Planctomycetes and their phenomic and genomic characterization uncovers novel biology.</title>
        <authorList>
            <person name="Wiegand S."/>
            <person name="Jogler M."/>
            <person name="Boedeker C."/>
            <person name="Pinto D."/>
            <person name="Vollmers J."/>
            <person name="Rivas-Marin E."/>
            <person name="Kohn T."/>
            <person name="Peeters S.H."/>
            <person name="Heuer A."/>
            <person name="Rast P."/>
            <person name="Oberbeckmann S."/>
            <person name="Bunk B."/>
            <person name="Jeske O."/>
            <person name="Meyerdierks A."/>
            <person name="Storesund J.E."/>
            <person name="Kallscheuer N."/>
            <person name="Luecker S."/>
            <person name="Lage O.M."/>
            <person name="Pohl T."/>
            <person name="Merkel B.J."/>
            <person name="Hornburger P."/>
            <person name="Mueller R.-W."/>
            <person name="Bruemmer F."/>
            <person name="Labrenz M."/>
            <person name="Spormann A.M."/>
            <person name="Op den Camp H."/>
            <person name="Overmann J."/>
            <person name="Amann R."/>
            <person name="Jetten M.S.M."/>
            <person name="Mascher T."/>
            <person name="Medema M.H."/>
            <person name="Devos D.P."/>
            <person name="Kaster A.-K."/>
            <person name="Ovreas L."/>
            <person name="Rohde M."/>
            <person name="Galperin M.Y."/>
            <person name="Jogler C."/>
        </authorList>
    </citation>
    <scope>NUCLEOTIDE SEQUENCE [LARGE SCALE GENOMIC DNA]</scope>
    <source>
        <strain evidence="8 9">Pla175</strain>
    </source>
</reference>
<dbReference type="Proteomes" id="UP000317429">
    <property type="component" value="Chromosome"/>
</dbReference>
<feature type="transmembrane region" description="Helical" evidence="6">
    <location>
        <begin position="167"/>
        <end position="192"/>
    </location>
</feature>
<feature type="transmembrane region" description="Helical" evidence="6">
    <location>
        <begin position="137"/>
        <end position="155"/>
    </location>
</feature>
<dbReference type="PANTHER" id="PTHR37422">
    <property type="entry name" value="TEICHURONIC ACID BIOSYNTHESIS PROTEIN TUAE"/>
    <property type="match status" value="1"/>
</dbReference>
<evidence type="ECO:0000256" key="3">
    <source>
        <dbReference type="ARBA" id="ARBA00022989"/>
    </source>
</evidence>
<dbReference type="InterPro" id="IPR019734">
    <property type="entry name" value="TPR_rpt"/>
</dbReference>
<dbReference type="SUPFAM" id="SSF48452">
    <property type="entry name" value="TPR-like"/>
    <property type="match status" value="1"/>
</dbReference>
<feature type="transmembrane region" description="Helical" evidence="6">
    <location>
        <begin position="397"/>
        <end position="417"/>
    </location>
</feature>
<keyword evidence="9" id="KW-1185">Reference proteome</keyword>
<feature type="transmembrane region" description="Helical" evidence="6">
    <location>
        <begin position="493"/>
        <end position="516"/>
    </location>
</feature>
<keyword evidence="3 6" id="KW-1133">Transmembrane helix</keyword>
<evidence type="ECO:0000256" key="6">
    <source>
        <dbReference type="SAM" id="Phobius"/>
    </source>
</evidence>
<dbReference type="PANTHER" id="PTHR37422:SF23">
    <property type="entry name" value="TEICHURONIC ACID BIOSYNTHESIS PROTEIN TUAE"/>
    <property type="match status" value="1"/>
</dbReference>
<organism evidence="8 9">
    <name type="scientific">Pirellulimonas nuda</name>
    <dbReference type="NCBI Taxonomy" id="2528009"/>
    <lineage>
        <taxon>Bacteria</taxon>
        <taxon>Pseudomonadati</taxon>
        <taxon>Planctomycetota</taxon>
        <taxon>Planctomycetia</taxon>
        <taxon>Pirellulales</taxon>
        <taxon>Lacipirellulaceae</taxon>
        <taxon>Pirellulimonas</taxon>
    </lineage>
</organism>
<feature type="transmembrane region" description="Helical" evidence="6">
    <location>
        <begin position="20"/>
        <end position="37"/>
    </location>
</feature>
<evidence type="ECO:0000256" key="5">
    <source>
        <dbReference type="PROSITE-ProRule" id="PRU00339"/>
    </source>
</evidence>
<feature type="transmembrane region" description="Helical" evidence="6">
    <location>
        <begin position="43"/>
        <end position="61"/>
    </location>
</feature>
<feature type="transmembrane region" description="Helical" evidence="6">
    <location>
        <begin position="73"/>
        <end position="92"/>
    </location>
</feature>
<feature type="transmembrane region" description="Helical" evidence="6">
    <location>
        <begin position="303"/>
        <end position="322"/>
    </location>
</feature>
<keyword evidence="8" id="KW-0436">Ligase</keyword>
<dbReference type="InterPro" id="IPR011990">
    <property type="entry name" value="TPR-like_helical_dom_sf"/>
</dbReference>
<feature type="transmembrane region" description="Helical" evidence="6">
    <location>
        <begin position="212"/>
        <end position="233"/>
    </location>
</feature>
<dbReference type="EMBL" id="CP036291">
    <property type="protein sequence ID" value="QDU87402.1"/>
    <property type="molecule type" value="Genomic_DNA"/>
</dbReference>
<dbReference type="AlphaFoldDB" id="A0A518D7E3"/>
<accession>A0A518D7E3</accession>
<comment type="subcellular location">
    <subcellularLocation>
        <location evidence="1">Membrane</location>
        <topology evidence="1">Multi-pass membrane protein</topology>
    </subcellularLocation>
</comment>
<feature type="transmembrane region" description="Helical" evidence="6">
    <location>
        <begin position="254"/>
        <end position="271"/>
    </location>
</feature>
<dbReference type="InterPro" id="IPR051533">
    <property type="entry name" value="WaaL-like"/>
</dbReference>
<dbReference type="GO" id="GO:0016020">
    <property type="term" value="C:membrane"/>
    <property type="evidence" value="ECO:0007669"/>
    <property type="project" value="UniProtKB-SubCell"/>
</dbReference>
<keyword evidence="2 6" id="KW-0812">Transmembrane</keyword>